<dbReference type="Proteomes" id="UP000078148">
    <property type="component" value="Plasmid unnamed1"/>
</dbReference>
<evidence type="ECO:0000313" key="3">
    <source>
        <dbReference type="Proteomes" id="UP000078148"/>
    </source>
</evidence>
<keyword evidence="1" id="KW-0472">Membrane</keyword>
<dbReference type="AlphaFoldDB" id="A0A1X9T3V8"/>
<geneLocation type="plasmid" evidence="2 3">
    <name>unnamed1</name>
</geneLocation>
<proteinExistence type="predicted"/>
<protein>
    <submittedName>
        <fullName evidence="2">Uncharacterized protein</fullName>
    </submittedName>
</protein>
<dbReference type="KEGG" id="pbv:AR543_p0020"/>
<gene>
    <name evidence="2" type="ORF">AR543_p0020</name>
</gene>
<dbReference type="EMBL" id="CP021170">
    <property type="protein sequence ID" value="ARR10628.1"/>
    <property type="molecule type" value="Genomic_DNA"/>
</dbReference>
<keyword evidence="3" id="KW-1185">Reference proteome</keyword>
<reference evidence="2 3" key="1">
    <citation type="journal article" date="2016" name="Int. J. Syst. Evol. Microbiol.">
        <title>Paenibacillus damxungensis sp. nov., isolated from raw yak (Bos grunniens) milk.</title>
        <authorList>
            <person name="Wu Z."/>
            <person name="Gao C."/>
            <person name="Han J."/>
            <person name="Liu Z."/>
        </authorList>
    </citation>
    <scope>NUCLEOTIDE SEQUENCE [LARGE SCALE GENOMIC DNA]</scope>
    <source>
        <strain evidence="2 3">BD3526</strain>
        <plasmid evidence="2 3">unnamed1</plasmid>
    </source>
</reference>
<sequence>MASTAYPSCRRSKKKGGETVRVGFVERQLHIKKKYEPYSASQLQLIRDQLQTRIAAIQAILLIGPIAILLIGYAIMMYDFPGMIMELSAPGEPWFFHVILYFVLPIGLLGLVCRWIWKKQCQYIYEKVVISHMINE</sequence>
<name>A0A1X9T3V8_9BACL</name>
<keyword evidence="1" id="KW-1133">Transmembrane helix</keyword>
<accession>A0A1X9T3V8</accession>
<evidence type="ECO:0000256" key="1">
    <source>
        <dbReference type="SAM" id="Phobius"/>
    </source>
</evidence>
<organism evidence="2 3">
    <name type="scientific">Paenibacillus bovis</name>
    <dbReference type="NCBI Taxonomy" id="1616788"/>
    <lineage>
        <taxon>Bacteria</taxon>
        <taxon>Bacillati</taxon>
        <taxon>Bacillota</taxon>
        <taxon>Bacilli</taxon>
        <taxon>Bacillales</taxon>
        <taxon>Paenibacillaceae</taxon>
        <taxon>Paenibacillus</taxon>
    </lineage>
</organism>
<feature type="transmembrane region" description="Helical" evidence="1">
    <location>
        <begin position="95"/>
        <end position="117"/>
    </location>
</feature>
<feature type="transmembrane region" description="Helical" evidence="1">
    <location>
        <begin position="54"/>
        <end position="75"/>
    </location>
</feature>
<keyword evidence="1" id="KW-0812">Transmembrane</keyword>
<keyword evidence="2" id="KW-0614">Plasmid</keyword>
<evidence type="ECO:0000313" key="2">
    <source>
        <dbReference type="EMBL" id="ARR10628.1"/>
    </source>
</evidence>